<dbReference type="AlphaFoldDB" id="B4VRL7"/>
<proteinExistence type="predicted"/>
<sequence length="37" mass="4034">MGWVSLCSTAITQVSPHPQPLSQAWERGEKGKISPIL</sequence>
<dbReference type="HOGENOM" id="CLU_3342549_0_0_3"/>
<dbReference type="Proteomes" id="UP000003835">
    <property type="component" value="Unassembled WGS sequence"/>
</dbReference>
<gene>
    <name evidence="2" type="ORF">MC7420_1304</name>
</gene>
<evidence type="ECO:0000256" key="1">
    <source>
        <dbReference type="SAM" id="MobiDB-lite"/>
    </source>
</evidence>
<accession>B4VRL7</accession>
<evidence type="ECO:0000313" key="3">
    <source>
        <dbReference type="Proteomes" id="UP000003835"/>
    </source>
</evidence>
<protein>
    <submittedName>
        <fullName evidence="2">Uncharacterized protein</fullName>
    </submittedName>
</protein>
<dbReference type="EMBL" id="DS989849">
    <property type="protein sequence ID" value="EDX75386.1"/>
    <property type="molecule type" value="Genomic_DNA"/>
</dbReference>
<organism evidence="2 3">
    <name type="scientific">Coleofasciculus chthonoplastes PCC 7420</name>
    <dbReference type="NCBI Taxonomy" id="118168"/>
    <lineage>
        <taxon>Bacteria</taxon>
        <taxon>Bacillati</taxon>
        <taxon>Cyanobacteriota</taxon>
        <taxon>Cyanophyceae</taxon>
        <taxon>Coleofasciculales</taxon>
        <taxon>Coleofasciculaceae</taxon>
        <taxon>Coleofasciculus</taxon>
    </lineage>
</organism>
<name>B4VRL7_9CYAN</name>
<feature type="region of interest" description="Disordered" evidence="1">
    <location>
        <begin position="16"/>
        <end position="37"/>
    </location>
</feature>
<evidence type="ECO:0000313" key="2">
    <source>
        <dbReference type="EMBL" id="EDX75386.1"/>
    </source>
</evidence>
<reference evidence="2 3" key="1">
    <citation type="submission" date="2008-07" db="EMBL/GenBank/DDBJ databases">
        <authorList>
            <person name="Tandeau de Marsac N."/>
            <person name="Ferriera S."/>
            <person name="Johnson J."/>
            <person name="Kravitz S."/>
            <person name="Beeson K."/>
            <person name="Sutton G."/>
            <person name="Rogers Y.-H."/>
            <person name="Friedman R."/>
            <person name="Frazier M."/>
            <person name="Venter J.C."/>
        </authorList>
    </citation>
    <scope>NUCLEOTIDE SEQUENCE [LARGE SCALE GENOMIC DNA]</scope>
    <source>
        <strain evidence="2 3">PCC 7420</strain>
    </source>
</reference>
<feature type="compositionally biased region" description="Basic and acidic residues" evidence="1">
    <location>
        <begin position="26"/>
        <end position="37"/>
    </location>
</feature>
<keyword evidence="3" id="KW-1185">Reference proteome</keyword>